<dbReference type="PANTHER" id="PTHR30250">
    <property type="entry name" value="PST FAMILY PREDICTED COLANIC ACID TRANSPORTER"/>
    <property type="match status" value="1"/>
</dbReference>
<feature type="transmembrane region" description="Helical" evidence="7">
    <location>
        <begin position="167"/>
        <end position="189"/>
    </location>
</feature>
<feature type="transmembrane region" description="Helical" evidence="7">
    <location>
        <begin position="87"/>
        <end position="114"/>
    </location>
</feature>
<comment type="subcellular location">
    <subcellularLocation>
        <location evidence="1">Cell membrane</location>
        <topology evidence="1">Multi-pass membrane protein</topology>
    </subcellularLocation>
</comment>
<dbReference type="OrthoDB" id="493991at2"/>
<keyword evidence="5 7" id="KW-0472">Membrane</keyword>
<evidence type="ECO:0000313" key="8">
    <source>
        <dbReference type="EMBL" id="PTQ08251.1"/>
    </source>
</evidence>
<feature type="transmembrane region" description="Helical" evidence="7">
    <location>
        <begin position="338"/>
        <end position="358"/>
    </location>
</feature>
<dbReference type="Pfam" id="PF01943">
    <property type="entry name" value="Polysacc_synt"/>
    <property type="match status" value="1"/>
</dbReference>
<dbReference type="GO" id="GO:0005886">
    <property type="term" value="C:plasma membrane"/>
    <property type="evidence" value="ECO:0007669"/>
    <property type="project" value="UniProtKB-SubCell"/>
</dbReference>
<dbReference type="PANTHER" id="PTHR30250:SF31">
    <property type="entry name" value="INNER MEMBRANE PROTEIN YGHQ"/>
    <property type="match status" value="1"/>
</dbReference>
<feature type="transmembrane region" description="Helical" evidence="7">
    <location>
        <begin position="399"/>
        <end position="421"/>
    </location>
</feature>
<keyword evidence="4 7" id="KW-1133">Transmembrane helix</keyword>
<feature type="transmembrane region" description="Helical" evidence="7">
    <location>
        <begin position="45"/>
        <end position="67"/>
    </location>
</feature>
<dbReference type="RefSeq" id="WP_107969509.1">
    <property type="nucleotide sequence ID" value="NZ_NWBU01000016.1"/>
</dbReference>
<feature type="region of interest" description="Disordered" evidence="6">
    <location>
        <begin position="426"/>
        <end position="447"/>
    </location>
</feature>
<dbReference type="InterPro" id="IPR002797">
    <property type="entry name" value="Polysacc_synth"/>
</dbReference>
<dbReference type="InterPro" id="IPR050833">
    <property type="entry name" value="Poly_Biosynth_Transport"/>
</dbReference>
<organism evidence="8 9">
    <name type="scientific">Sphingomonas oleivorans</name>
    <dbReference type="NCBI Taxonomy" id="1735121"/>
    <lineage>
        <taxon>Bacteria</taxon>
        <taxon>Pseudomonadati</taxon>
        <taxon>Pseudomonadota</taxon>
        <taxon>Alphaproteobacteria</taxon>
        <taxon>Sphingomonadales</taxon>
        <taxon>Sphingomonadaceae</taxon>
        <taxon>Sphingomonas</taxon>
    </lineage>
</organism>
<evidence type="ECO:0000256" key="6">
    <source>
        <dbReference type="SAM" id="MobiDB-lite"/>
    </source>
</evidence>
<evidence type="ECO:0000313" key="9">
    <source>
        <dbReference type="Proteomes" id="UP000244162"/>
    </source>
</evidence>
<feature type="transmembrane region" description="Helical" evidence="7">
    <location>
        <begin position="304"/>
        <end position="326"/>
    </location>
</feature>
<evidence type="ECO:0000256" key="3">
    <source>
        <dbReference type="ARBA" id="ARBA00022692"/>
    </source>
</evidence>
<evidence type="ECO:0000256" key="1">
    <source>
        <dbReference type="ARBA" id="ARBA00004651"/>
    </source>
</evidence>
<accession>A0A2T5FUP6</accession>
<proteinExistence type="predicted"/>
<evidence type="ECO:0000256" key="2">
    <source>
        <dbReference type="ARBA" id="ARBA00022475"/>
    </source>
</evidence>
<reference evidence="8 9" key="1">
    <citation type="submission" date="2017-09" db="EMBL/GenBank/DDBJ databases">
        <title>Sphingomonas panjinensis sp.nov., isolated from oil-contaminated soil.</title>
        <authorList>
            <person name="Wang L."/>
            <person name="Chen L."/>
        </authorList>
    </citation>
    <scope>NUCLEOTIDE SEQUENCE [LARGE SCALE GENOMIC DNA]</scope>
    <source>
        <strain evidence="8 9">FW-11</strain>
    </source>
</reference>
<dbReference type="Proteomes" id="UP000244162">
    <property type="component" value="Unassembled WGS sequence"/>
</dbReference>
<keyword evidence="9" id="KW-1185">Reference proteome</keyword>
<sequence length="447" mass="46436">MAASLRRIAANTGWLLGGKAVGALLSLFYLALATQTLGIEGFGHFALILGIGQTVTGFVTFQTWQLVVRYGMPLLERNDGPALDRLIGFAMMLDMMSALAGSLIAVGAVSLFAPHFGWSARLQAEACLFCLALLLSIRSTPIGILRLHDRYARAAMADAVTPIVRLLGALLATTVFPSVTGFLAAWAVAEVATAAAYWRAAARVQPIPMPGTALPRSGAPLAELWRFAWTSNASATLALSTRQVTLLITGLIGGPAVAGGYRLAAQLAQALAKFTASLSRAIFPELIRGHGTGPGEFRRLAGRITAWAMLSGAAIVALTALAGRPILHAIAGPEFDSAARPILLLAIAAAVDLAGVAYEPMLTTHGRLGLALSLRTVSTMAQLGALLLLLPMLGALGAAWATLIGSILTVGLGGVAAWRLVRDAQPANGHRPPSRSNADSPDPANRA</sequence>
<dbReference type="EMBL" id="NWBU01000016">
    <property type="protein sequence ID" value="PTQ08251.1"/>
    <property type="molecule type" value="Genomic_DNA"/>
</dbReference>
<name>A0A2T5FUP6_9SPHN</name>
<comment type="caution">
    <text evidence="8">The sequence shown here is derived from an EMBL/GenBank/DDBJ whole genome shotgun (WGS) entry which is preliminary data.</text>
</comment>
<dbReference type="AlphaFoldDB" id="A0A2T5FUP6"/>
<protein>
    <submittedName>
        <fullName evidence="8">Polysaccharide biosynthesis protein</fullName>
    </submittedName>
</protein>
<feature type="transmembrane region" description="Helical" evidence="7">
    <location>
        <begin position="12"/>
        <end position="33"/>
    </location>
</feature>
<feature type="transmembrane region" description="Helical" evidence="7">
    <location>
        <begin position="126"/>
        <end position="147"/>
    </location>
</feature>
<evidence type="ECO:0000256" key="5">
    <source>
        <dbReference type="ARBA" id="ARBA00023136"/>
    </source>
</evidence>
<feature type="transmembrane region" description="Helical" evidence="7">
    <location>
        <begin position="370"/>
        <end position="393"/>
    </location>
</feature>
<evidence type="ECO:0000256" key="4">
    <source>
        <dbReference type="ARBA" id="ARBA00022989"/>
    </source>
</evidence>
<evidence type="ECO:0000256" key="7">
    <source>
        <dbReference type="SAM" id="Phobius"/>
    </source>
</evidence>
<keyword evidence="3 7" id="KW-0812">Transmembrane</keyword>
<keyword evidence="2" id="KW-1003">Cell membrane</keyword>
<gene>
    <name evidence="8" type="ORF">CLG96_16295</name>
</gene>